<feature type="domain" description="Biliverdin reductase catalytic" evidence="2">
    <location>
        <begin position="128"/>
        <end position="241"/>
    </location>
</feature>
<evidence type="ECO:0000259" key="2">
    <source>
        <dbReference type="Pfam" id="PF09166"/>
    </source>
</evidence>
<accession>A0AAJ7WYU0</accession>
<evidence type="ECO:0000313" key="3">
    <source>
        <dbReference type="Proteomes" id="UP001318040"/>
    </source>
</evidence>
<dbReference type="RefSeq" id="XP_032815076.1">
    <property type="nucleotide sequence ID" value="XM_032959185.1"/>
</dbReference>
<evidence type="ECO:0000259" key="1">
    <source>
        <dbReference type="Pfam" id="PF01408"/>
    </source>
</evidence>
<dbReference type="Gene3D" id="3.30.360.10">
    <property type="entry name" value="Dihydrodipicolinate Reductase, domain 2"/>
    <property type="match status" value="1"/>
</dbReference>
<protein>
    <submittedName>
        <fullName evidence="4 5">Biliverdin reductase A</fullName>
    </submittedName>
</protein>
<evidence type="ECO:0000313" key="4">
    <source>
        <dbReference type="RefSeq" id="XP_032815061.1"/>
    </source>
</evidence>
<dbReference type="InterPro" id="IPR015249">
    <property type="entry name" value="Biliverdin_Rdtase_cat"/>
</dbReference>
<dbReference type="AlphaFoldDB" id="A0AAJ7WYU0"/>
<dbReference type="SUPFAM" id="SSF55347">
    <property type="entry name" value="Glyceraldehyde-3-phosphate dehydrogenase-like, C-terminal domain"/>
    <property type="match status" value="1"/>
</dbReference>
<organism evidence="3 6">
    <name type="scientific">Petromyzon marinus</name>
    <name type="common">Sea lamprey</name>
    <dbReference type="NCBI Taxonomy" id="7757"/>
    <lineage>
        <taxon>Eukaryota</taxon>
        <taxon>Metazoa</taxon>
        <taxon>Chordata</taxon>
        <taxon>Craniata</taxon>
        <taxon>Vertebrata</taxon>
        <taxon>Cyclostomata</taxon>
        <taxon>Hyperoartia</taxon>
        <taxon>Petromyzontiformes</taxon>
        <taxon>Petromyzontidae</taxon>
        <taxon>Petromyzon</taxon>
    </lineage>
</organism>
<dbReference type="RefSeq" id="XP_032815061.1">
    <property type="nucleotide sequence ID" value="XM_032959170.1"/>
</dbReference>
<feature type="domain" description="Gfo/Idh/MocA-like oxidoreductase N-terminal" evidence="1">
    <location>
        <begin position="3"/>
        <end position="120"/>
    </location>
</feature>
<dbReference type="PANTHER" id="PTHR43377:SF1">
    <property type="entry name" value="BILIVERDIN REDUCTASE A"/>
    <property type="match status" value="1"/>
</dbReference>
<evidence type="ECO:0000313" key="5">
    <source>
        <dbReference type="RefSeq" id="XP_032815068.1"/>
    </source>
</evidence>
<dbReference type="GO" id="GO:0004074">
    <property type="term" value="F:biliverdin reductase [NAD(P)H] activity"/>
    <property type="evidence" value="ECO:0007669"/>
    <property type="project" value="InterPro"/>
</dbReference>
<evidence type="ECO:0000313" key="6">
    <source>
        <dbReference type="RefSeq" id="XP_032815076.1"/>
    </source>
</evidence>
<keyword evidence="3" id="KW-1185">Reference proteome</keyword>
<dbReference type="Pfam" id="PF09166">
    <property type="entry name" value="Biliv-reduc_cat"/>
    <property type="match status" value="1"/>
</dbReference>
<dbReference type="GO" id="GO:0000166">
    <property type="term" value="F:nucleotide binding"/>
    <property type="evidence" value="ECO:0007669"/>
    <property type="project" value="InterPro"/>
</dbReference>
<dbReference type="GO" id="GO:0042167">
    <property type="term" value="P:heme catabolic process"/>
    <property type="evidence" value="ECO:0007669"/>
    <property type="project" value="InterPro"/>
</dbReference>
<proteinExistence type="predicted"/>
<dbReference type="CTD" id="644"/>
<dbReference type="InterPro" id="IPR000683">
    <property type="entry name" value="Gfo/Idh/MocA-like_OxRdtase_N"/>
</dbReference>
<gene>
    <name evidence="4 5 6" type="primary">BLVRA</name>
</gene>
<sequence>MVGVVVVGVGMAGRVRIHDLGTPDRPGEIQDLHIVGFVSRQELGEINGVRQISLEDALSSPEVQAVIICTENQRHEELVRRSLSAGKHVCVEYPLALSASTAQELFMLADTVGKVLHVEHIELLTSQYKMLKQQVAGREPQEGHLHFTGKPLCEKKAGFLAFSGVTRVTWFVDLFGELSVEKAMLEERPEQQNTKLTAHLLTANNKWLTWVEERGEGLRRSKQMRISFTDGSCMESLPQGPGGPEFLFMQDLGLFARKLRAGAPFPDGEHAERRRILHCLQLATDIQRHCMQPA</sequence>
<dbReference type="Proteomes" id="UP001318040">
    <property type="component" value="Chromosome 2"/>
</dbReference>
<dbReference type="Pfam" id="PF01408">
    <property type="entry name" value="GFO_IDH_MocA"/>
    <property type="match status" value="1"/>
</dbReference>
<dbReference type="RefSeq" id="XP_032815068.1">
    <property type="nucleotide sequence ID" value="XM_032959177.1"/>
</dbReference>
<dbReference type="Gene3D" id="3.40.50.720">
    <property type="entry name" value="NAD(P)-binding Rossmann-like Domain"/>
    <property type="match status" value="1"/>
</dbReference>
<reference evidence="4 5" key="1">
    <citation type="submission" date="2025-04" db="UniProtKB">
        <authorList>
            <consortium name="RefSeq"/>
        </authorList>
    </citation>
    <scope>IDENTIFICATION</scope>
    <source>
        <tissue evidence="4 5">Sperm</tissue>
    </source>
</reference>
<dbReference type="KEGG" id="pmrn:116945062"/>
<dbReference type="GO" id="GO:0008270">
    <property type="term" value="F:zinc ion binding"/>
    <property type="evidence" value="ECO:0007669"/>
    <property type="project" value="InterPro"/>
</dbReference>
<dbReference type="PANTHER" id="PTHR43377">
    <property type="entry name" value="BILIVERDIN REDUCTASE A"/>
    <property type="match status" value="1"/>
</dbReference>
<dbReference type="InterPro" id="IPR051450">
    <property type="entry name" value="Gfo/Idh/MocA_Oxidoreductases"/>
</dbReference>
<dbReference type="InterPro" id="IPR036291">
    <property type="entry name" value="NAD(P)-bd_dom_sf"/>
</dbReference>
<dbReference type="SUPFAM" id="SSF51735">
    <property type="entry name" value="NAD(P)-binding Rossmann-fold domains"/>
    <property type="match status" value="1"/>
</dbReference>
<name>A0AAJ7WYU0_PETMA</name>